<keyword evidence="11 19" id="KW-0460">Magnesium</keyword>
<keyword evidence="10 19" id="KW-0812">Transmembrane</keyword>
<evidence type="ECO:0000256" key="3">
    <source>
        <dbReference type="ARBA" id="ARBA00004663"/>
    </source>
</evidence>
<evidence type="ECO:0000256" key="13">
    <source>
        <dbReference type="ARBA" id="ARBA00023136"/>
    </source>
</evidence>
<evidence type="ECO:0000256" key="9">
    <source>
        <dbReference type="ARBA" id="ARBA00022679"/>
    </source>
</evidence>
<dbReference type="EC" id="2.7.8.26" evidence="5 19"/>
<dbReference type="PANTHER" id="PTHR34148">
    <property type="entry name" value="ADENOSYLCOBINAMIDE-GDP RIBAZOLETRANSFERASE"/>
    <property type="match status" value="1"/>
</dbReference>
<keyword evidence="12 19" id="KW-1133">Transmembrane helix</keyword>
<evidence type="ECO:0000256" key="17">
    <source>
        <dbReference type="ARBA" id="ARBA00048623"/>
    </source>
</evidence>
<feature type="transmembrane region" description="Helical" evidence="19">
    <location>
        <begin position="37"/>
        <end position="54"/>
    </location>
</feature>
<proteinExistence type="inferred from homology"/>
<keyword evidence="7 19" id="KW-1003">Cell membrane</keyword>
<dbReference type="GO" id="GO:0008818">
    <property type="term" value="F:cobalamin 5'-phosphate synthase activity"/>
    <property type="evidence" value="ECO:0007669"/>
    <property type="project" value="UniProtKB-UniRule"/>
</dbReference>
<gene>
    <name evidence="19" type="primary">cobS</name>
    <name evidence="20" type="ORF">C8N30_0364</name>
</gene>
<dbReference type="PANTHER" id="PTHR34148:SF1">
    <property type="entry name" value="ADENOSYLCOBINAMIDE-GDP RIBAZOLETRANSFERASE"/>
    <property type="match status" value="1"/>
</dbReference>
<evidence type="ECO:0000256" key="8">
    <source>
        <dbReference type="ARBA" id="ARBA00022573"/>
    </source>
</evidence>
<evidence type="ECO:0000256" key="7">
    <source>
        <dbReference type="ARBA" id="ARBA00022475"/>
    </source>
</evidence>
<evidence type="ECO:0000256" key="16">
    <source>
        <dbReference type="ARBA" id="ARBA00032853"/>
    </source>
</evidence>
<evidence type="ECO:0000256" key="6">
    <source>
        <dbReference type="ARBA" id="ARBA00015850"/>
    </source>
</evidence>
<evidence type="ECO:0000256" key="5">
    <source>
        <dbReference type="ARBA" id="ARBA00013200"/>
    </source>
</evidence>
<evidence type="ECO:0000313" key="20">
    <source>
        <dbReference type="EMBL" id="RKE95823.1"/>
    </source>
</evidence>
<feature type="transmembrane region" description="Helical" evidence="19">
    <location>
        <begin position="61"/>
        <end position="83"/>
    </location>
</feature>
<keyword evidence="9 19" id="KW-0808">Transferase</keyword>
<evidence type="ECO:0000256" key="1">
    <source>
        <dbReference type="ARBA" id="ARBA00001946"/>
    </source>
</evidence>
<evidence type="ECO:0000256" key="4">
    <source>
        <dbReference type="ARBA" id="ARBA00010561"/>
    </source>
</evidence>
<dbReference type="EMBL" id="RAQK01000001">
    <property type="protein sequence ID" value="RKE95823.1"/>
    <property type="molecule type" value="Genomic_DNA"/>
</dbReference>
<evidence type="ECO:0000313" key="21">
    <source>
        <dbReference type="Proteomes" id="UP000284407"/>
    </source>
</evidence>
<evidence type="ECO:0000256" key="19">
    <source>
        <dbReference type="HAMAP-Rule" id="MF_00719"/>
    </source>
</evidence>
<comment type="caution">
    <text evidence="20">The sequence shown here is derived from an EMBL/GenBank/DDBJ whole genome shotgun (WGS) entry which is preliminary data.</text>
</comment>
<name>A0A420DNR9_9RHOB</name>
<evidence type="ECO:0000256" key="18">
    <source>
        <dbReference type="ARBA" id="ARBA00049504"/>
    </source>
</evidence>
<evidence type="ECO:0000256" key="15">
    <source>
        <dbReference type="ARBA" id="ARBA00032605"/>
    </source>
</evidence>
<feature type="transmembrane region" description="Helical" evidence="19">
    <location>
        <begin position="181"/>
        <end position="212"/>
    </location>
</feature>
<evidence type="ECO:0000256" key="12">
    <source>
        <dbReference type="ARBA" id="ARBA00022989"/>
    </source>
</evidence>
<evidence type="ECO:0000256" key="14">
    <source>
        <dbReference type="ARBA" id="ARBA00025228"/>
    </source>
</evidence>
<feature type="transmembrane region" description="Helical" evidence="19">
    <location>
        <begin position="113"/>
        <end position="134"/>
    </location>
</feature>
<dbReference type="HAMAP" id="MF_00719">
    <property type="entry name" value="CobS"/>
    <property type="match status" value="1"/>
</dbReference>
<sequence length="249" mass="25252">MDKNDPLRQLWLAFVLLTRLPLPHLPENAFSQGPRAVWAYPLVGFVVGAIGALTGQISLSLGLPVTGSAVLALGAMILLTGAMHEDGLADMFDGFWGGTTTARRLDIMRDSQIGTYGVLALILVCLAKISALSVLLGSGGWAIVAAAALSRGIMPALMHGLPHARVDGLSRSVGVPPRRAAVTAAAIGALAALLCLGSLGIAAICVAALVGLATALLAKRKIGGQTGDVLGAAQQLGETAILLICAAAL</sequence>
<dbReference type="STRING" id="1443111.Z949_2325"/>
<dbReference type="InterPro" id="IPR003805">
    <property type="entry name" value="CobS"/>
</dbReference>
<dbReference type="Proteomes" id="UP000284407">
    <property type="component" value="Unassembled WGS sequence"/>
</dbReference>
<keyword evidence="13 19" id="KW-0472">Membrane</keyword>
<dbReference type="GO" id="GO:0051073">
    <property type="term" value="F:adenosylcobinamide-GDP ribazoletransferase activity"/>
    <property type="evidence" value="ECO:0007669"/>
    <property type="project" value="UniProtKB-UniRule"/>
</dbReference>
<dbReference type="GO" id="GO:0005886">
    <property type="term" value="C:plasma membrane"/>
    <property type="evidence" value="ECO:0007669"/>
    <property type="project" value="UniProtKB-SubCell"/>
</dbReference>
<comment type="subcellular location">
    <subcellularLocation>
        <location evidence="2 19">Cell membrane</location>
        <topology evidence="2 19">Multi-pass membrane protein</topology>
    </subcellularLocation>
</comment>
<dbReference type="Pfam" id="PF02654">
    <property type="entry name" value="CobS"/>
    <property type="match status" value="1"/>
</dbReference>
<comment type="similarity">
    <text evidence="4 19">Belongs to the CobS family.</text>
</comment>
<dbReference type="RefSeq" id="WP_025062780.1">
    <property type="nucleotide sequence ID" value="NZ_RAQK01000001.1"/>
</dbReference>
<comment type="function">
    <text evidence="14 19">Joins adenosylcobinamide-GDP and alpha-ribazole to generate adenosylcobalamin (Ado-cobalamin). Also synthesizes adenosylcobalamin 5'-phosphate from adenosylcobinamide-GDP and alpha-ribazole 5'-phosphate.</text>
</comment>
<dbReference type="UniPathway" id="UPA00148">
    <property type="reaction ID" value="UER00238"/>
</dbReference>
<protein>
    <recommendedName>
        <fullName evidence="6 19">Adenosylcobinamide-GDP ribazoletransferase</fullName>
        <ecNumber evidence="5 19">2.7.8.26</ecNumber>
    </recommendedName>
    <alternativeName>
        <fullName evidence="16 19">Cobalamin synthase</fullName>
    </alternativeName>
    <alternativeName>
        <fullName evidence="15 19">Cobalamin-5'-phosphate synthase</fullName>
    </alternativeName>
</protein>
<keyword evidence="8 19" id="KW-0169">Cobalamin biosynthesis</keyword>
<accession>A0A420DNR9</accession>
<keyword evidence="21" id="KW-1185">Reference proteome</keyword>
<dbReference type="AlphaFoldDB" id="A0A420DNR9"/>
<dbReference type="OrthoDB" id="9794626at2"/>
<comment type="cofactor">
    <cofactor evidence="1 19">
        <name>Mg(2+)</name>
        <dbReference type="ChEBI" id="CHEBI:18420"/>
    </cofactor>
</comment>
<comment type="catalytic activity">
    <reaction evidence="18 19">
        <text>alpha-ribazole 5'-phosphate + adenosylcob(III)inamide-GDP = adenosylcob(III)alamin 5'-phosphate + GMP + H(+)</text>
        <dbReference type="Rhea" id="RHEA:23560"/>
        <dbReference type="ChEBI" id="CHEBI:15378"/>
        <dbReference type="ChEBI" id="CHEBI:57918"/>
        <dbReference type="ChEBI" id="CHEBI:58115"/>
        <dbReference type="ChEBI" id="CHEBI:60487"/>
        <dbReference type="ChEBI" id="CHEBI:60493"/>
        <dbReference type="EC" id="2.7.8.26"/>
    </reaction>
</comment>
<comment type="pathway">
    <text evidence="3 19">Cofactor biosynthesis; adenosylcobalamin biosynthesis; adenosylcobalamin from cob(II)yrinate a,c-diamide: step 7/7.</text>
</comment>
<organism evidence="20 21">
    <name type="scientific">Sulfitobacter guttiformis</name>
    <dbReference type="NCBI Taxonomy" id="74349"/>
    <lineage>
        <taxon>Bacteria</taxon>
        <taxon>Pseudomonadati</taxon>
        <taxon>Pseudomonadota</taxon>
        <taxon>Alphaproteobacteria</taxon>
        <taxon>Rhodobacterales</taxon>
        <taxon>Roseobacteraceae</taxon>
        <taxon>Sulfitobacter</taxon>
    </lineage>
</organism>
<dbReference type="NCBIfam" id="TIGR00317">
    <property type="entry name" value="cobS"/>
    <property type="match status" value="1"/>
</dbReference>
<evidence type="ECO:0000256" key="11">
    <source>
        <dbReference type="ARBA" id="ARBA00022842"/>
    </source>
</evidence>
<evidence type="ECO:0000256" key="2">
    <source>
        <dbReference type="ARBA" id="ARBA00004651"/>
    </source>
</evidence>
<comment type="catalytic activity">
    <reaction evidence="17 19">
        <text>alpha-ribazole + adenosylcob(III)inamide-GDP = adenosylcob(III)alamin + GMP + H(+)</text>
        <dbReference type="Rhea" id="RHEA:16049"/>
        <dbReference type="ChEBI" id="CHEBI:10329"/>
        <dbReference type="ChEBI" id="CHEBI:15378"/>
        <dbReference type="ChEBI" id="CHEBI:18408"/>
        <dbReference type="ChEBI" id="CHEBI:58115"/>
        <dbReference type="ChEBI" id="CHEBI:60487"/>
        <dbReference type="EC" id="2.7.8.26"/>
    </reaction>
</comment>
<feature type="transmembrane region" description="Helical" evidence="19">
    <location>
        <begin position="141"/>
        <end position="161"/>
    </location>
</feature>
<evidence type="ECO:0000256" key="10">
    <source>
        <dbReference type="ARBA" id="ARBA00022692"/>
    </source>
</evidence>
<dbReference type="GO" id="GO:0009236">
    <property type="term" value="P:cobalamin biosynthetic process"/>
    <property type="evidence" value="ECO:0007669"/>
    <property type="project" value="UniProtKB-UniRule"/>
</dbReference>
<reference evidence="20 21" key="1">
    <citation type="submission" date="2018-09" db="EMBL/GenBank/DDBJ databases">
        <title>Genomic Encyclopedia of Archaeal and Bacterial Type Strains, Phase II (KMG-II): from individual species to whole genera.</title>
        <authorList>
            <person name="Goeker M."/>
        </authorList>
    </citation>
    <scope>NUCLEOTIDE SEQUENCE [LARGE SCALE GENOMIC DNA]</scope>
    <source>
        <strain evidence="20 21">DSM 11458</strain>
    </source>
</reference>